<feature type="region of interest" description="Disordered" evidence="1">
    <location>
        <begin position="39"/>
        <end position="65"/>
    </location>
</feature>
<organism evidence="2 3">
    <name type="scientific">Brachionus plicatilis</name>
    <name type="common">Marine rotifer</name>
    <name type="synonym">Brachionus muelleri</name>
    <dbReference type="NCBI Taxonomy" id="10195"/>
    <lineage>
        <taxon>Eukaryota</taxon>
        <taxon>Metazoa</taxon>
        <taxon>Spiralia</taxon>
        <taxon>Gnathifera</taxon>
        <taxon>Rotifera</taxon>
        <taxon>Eurotatoria</taxon>
        <taxon>Monogononta</taxon>
        <taxon>Pseudotrocha</taxon>
        <taxon>Ploima</taxon>
        <taxon>Brachionidae</taxon>
        <taxon>Brachionus</taxon>
    </lineage>
</organism>
<name>A0A3M7QED0_BRAPC</name>
<dbReference type="Proteomes" id="UP000276133">
    <property type="component" value="Unassembled WGS sequence"/>
</dbReference>
<evidence type="ECO:0000313" key="3">
    <source>
        <dbReference type="Proteomes" id="UP000276133"/>
    </source>
</evidence>
<sequence length="65" mass="7717">MERQTQSDGRWYRIEPEVLKIPLALPIYNNFESFQKNIRQPKLMGSKKISPKPNESEDSYKPSNY</sequence>
<proteinExistence type="predicted"/>
<evidence type="ECO:0000256" key="1">
    <source>
        <dbReference type="SAM" id="MobiDB-lite"/>
    </source>
</evidence>
<comment type="caution">
    <text evidence="2">The sequence shown here is derived from an EMBL/GenBank/DDBJ whole genome shotgun (WGS) entry which is preliminary data.</text>
</comment>
<dbReference type="AlphaFoldDB" id="A0A3M7QED0"/>
<evidence type="ECO:0000313" key="2">
    <source>
        <dbReference type="EMBL" id="RNA09623.1"/>
    </source>
</evidence>
<keyword evidence="3" id="KW-1185">Reference proteome</keyword>
<accession>A0A3M7QED0</accession>
<gene>
    <name evidence="2" type="ORF">BpHYR1_010406</name>
</gene>
<feature type="compositionally biased region" description="Basic and acidic residues" evidence="1">
    <location>
        <begin position="54"/>
        <end position="65"/>
    </location>
</feature>
<reference evidence="2 3" key="1">
    <citation type="journal article" date="2018" name="Sci. Rep.">
        <title>Genomic signatures of local adaptation to the degree of environmental predictability in rotifers.</title>
        <authorList>
            <person name="Franch-Gras L."/>
            <person name="Hahn C."/>
            <person name="Garcia-Roger E.M."/>
            <person name="Carmona M.J."/>
            <person name="Serra M."/>
            <person name="Gomez A."/>
        </authorList>
    </citation>
    <scope>NUCLEOTIDE SEQUENCE [LARGE SCALE GENOMIC DNA]</scope>
    <source>
        <strain evidence="2">HYR1</strain>
    </source>
</reference>
<protein>
    <submittedName>
        <fullName evidence="2">Uncharacterized protein</fullName>
    </submittedName>
</protein>
<dbReference type="EMBL" id="REGN01006423">
    <property type="protein sequence ID" value="RNA09623.1"/>
    <property type="molecule type" value="Genomic_DNA"/>
</dbReference>